<dbReference type="Proteomes" id="UP001152798">
    <property type="component" value="Chromosome 7"/>
</dbReference>
<evidence type="ECO:0000256" key="2">
    <source>
        <dbReference type="ARBA" id="ARBA00022553"/>
    </source>
</evidence>
<feature type="region of interest" description="Disordered" evidence="4">
    <location>
        <begin position="1"/>
        <end position="212"/>
    </location>
</feature>
<name>A0A9P0HT85_NEZVI</name>
<dbReference type="GO" id="GO:0010997">
    <property type="term" value="F:anaphase-promoting complex binding"/>
    <property type="evidence" value="ECO:0007669"/>
    <property type="project" value="TreeGrafter"/>
</dbReference>
<dbReference type="GO" id="GO:0007095">
    <property type="term" value="P:mitotic G2 DNA damage checkpoint signaling"/>
    <property type="evidence" value="ECO:0007669"/>
    <property type="project" value="TreeGrafter"/>
</dbReference>
<feature type="region of interest" description="Disordered" evidence="4">
    <location>
        <begin position="590"/>
        <end position="617"/>
    </location>
</feature>
<gene>
    <name evidence="5" type="ORF">NEZAVI_LOCUS15019</name>
</gene>
<dbReference type="GO" id="GO:0033314">
    <property type="term" value="P:mitotic DNA replication checkpoint signaling"/>
    <property type="evidence" value="ECO:0007669"/>
    <property type="project" value="TreeGrafter"/>
</dbReference>
<comment type="subcellular location">
    <subcellularLocation>
        <location evidence="1">Nucleus</location>
    </subcellularLocation>
</comment>
<keyword evidence="3" id="KW-0539">Nucleus</keyword>
<dbReference type="OrthoDB" id="5859781at2759"/>
<evidence type="ECO:0000256" key="1">
    <source>
        <dbReference type="ARBA" id="ARBA00004123"/>
    </source>
</evidence>
<organism evidence="5 6">
    <name type="scientific">Nezara viridula</name>
    <name type="common">Southern green stink bug</name>
    <name type="synonym">Cimex viridulus</name>
    <dbReference type="NCBI Taxonomy" id="85310"/>
    <lineage>
        <taxon>Eukaryota</taxon>
        <taxon>Metazoa</taxon>
        <taxon>Ecdysozoa</taxon>
        <taxon>Arthropoda</taxon>
        <taxon>Hexapoda</taxon>
        <taxon>Insecta</taxon>
        <taxon>Pterygota</taxon>
        <taxon>Neoptera</taxon>
        <taxon>Paraneoptera</taxon>
        <taxon>Hemiptera</taxon>
        <taxon>Heteroptera</taxon>
        <taxon>Panheteroptera</taxon>
        <taxon>Pentatomomorpha</taxon>
        <taxon>Pentatomoidea</taxon>
        <taxon>Pentatomidae</taxon>
        <taxon>Pentatominae</taxon>
        <taxon>Nezara</taxon>
    </lineage>
</organism>
<feature type="compositionally biased region" description="Basic and acidic residues" evidence="4">
    <location>
        <begin position="747"/>
        <end position="758"/>
    </location>
</feature>
<feature type="compositionally biased region" description="Basic and acidic residues" evidence="4">
    <location>
        <begin position="1080"/>
        <end position="1089"/>
    </location>
</feature>
<feature type="region of interest" description="Disordered" evidence="4">
    <location>
        <begin position="928"/>
        <end position="975"/>
    </location>
</feature>
<dbReference type="AlphaFoldDB" id="A0A9P0HT85"/>
<proteinExistence type="predicted"/>
<feature type="region of interest" description="Disordered" evidence="4">
    <location>
        <begin position="630"/>
        <end position="663"/>
    </location>
</feature>
<feature type="compositionally biased region" description="Basic and acidic residues" evidence="4">
    <location>
        <begin position="150"/>
        <end position="159"/>
    </location>
</feature>
<evidence type="ECO:0000256" key="3">
    <source>
        <dbReference type="ARBA" id="ARBA00023242"/>
    </source>
</evidence>
<dbReference type="PANTHER" id="PTHR14396:SF10">
    <property type="entry name" value="CLASPIN"/>
    <property type="match status" value="1"/>
</dbReference>
<evidence type="ECO:0000313" key="5">
    <source>
        <dbReference type="EMBL" id="CAH1407252.1"/>
    </source>
</evidence>
<feature type="compositionally biased region" description="Acidic residues" evidence="4">
    <location>
        <begin position="92"/>
        <end position="102"/>
    </location>
</feature>
<accession>A0A9P0HT85</accession>
<feature type="region of interest" description="Disordered" evidence="4">
    <location>
        <begin position="1079"/>
        <end position="1126"/>
    </location>
</feature>
<feature type="region of interest" description="Disordered" evidence="4">
    <location>
        <begin position="418"/>
        <end position="457"/>
    </location>
</feature>
<evidence type="ECO:0008006" key="7">
    <source>
        <dbReference type="Google" id="ProtNLM"/>
    </source>
</evidence>
<feature type="compositionally biased region" description="Acidic residues" evidence="4">
    <location>
        <begin position="7"/>
        <end position="16"/>
    </location>
</feature>
<reference evidence="5" key="1">
    <citation type="submission" date="2022-01" db="EMBL/GenBank/DDBJ databases">
        <authorList>
            <person name="King R."/>
        </authorList>
    </citation>
    <scope>NUCLEOTIDE SEQUENCE</scope>
</reference>
<keyword evidence="2" id="KW-0597">Phosphoprotein</keyword>
<dbReference type="EMBL" id="OV725083">
    <property type="protein sequence ID" value="CAH1407252.1"/>
    <property type="molecule type" value="Genomic_DNA"/>
</dbReference>
<feature type="compositionally biased region" description="Acidic residues" evidence="4">
    <location>
        <begin position="632"/>
        <end position="658"/>
    </location>
</feature>
<evidence type="ECO:0000313" key="6">
    <source>
        <dbReference type="Proteomes" id="UP001152798"/>
    </source>
</evidence>
<keyword evidence="6" id="KW-1185">Reference proteome</keyword>
<evidence type="ECO:0000256" key="4">
    <source>
        <dbReference type="SAM" id="MobiDB-lite"/>
    </source>
</evidence>
<feature type="region of interest" description="Disordered" evidence="4">
    <location>
        <begin position="1009"/>
        <end position="1029"/>
    </location>
</feature>
<dbReference type="PANTHER" id="PTHR14396">
    <property type="entry name" value="CLASPIN"/>
    <property type="match status" value="1"/>
</dbReference>
<feature type="compositionally biased region" description="Basic and acidic residues" evidence="4">
    <location>
        <begin position="438"/>
        <end position="449"/>
    </location>
</feature>
<feature type="compositionally biased region" description="Basic residues" evidence="4">
    <location>
        <begin position="79"/>
        <end position="88"/>
    </location>
</feature>
<sequence length="1126" mass="128084">MGSIDNNEYDSEENEEVTSAKSSKGPRCSRILDSDDEDCSTIIDERAVEDKTKDDKPLNEKMVVDESPSSDDEPESNLKKKSLIKKRHISDSESDADVEEAANDNCSDKINVCEINEPIKINEDHTDESDNTSKKKFLDSDIYDAEGSSDEDKLKISDHEVEENFDCSKKKKKEKKDKAKRNNLQRKSKQTAIEEIRSETQRLVRQSRISLPYHRPKQRSLSEFLDRRKSLPVVPLKTSTDELSKVWEKIEEREKTAESFYKSESDTSDGEPSSVPLIKLAVEKINNLTNENDTLMQESSLELCLHYTETESQEIQDKMSQNIEKDLKSNFVNKEDLLLNHDNSETSLKQIDITESQKSSPTELVIKNKSENIVRNISVASKVNLSDKDNVLALSVEENFEFNSLILNKVSSASSETSVKDDFSEQSNSADNLSLLEPDVHSRKNENHKTLNKSNRFKSDVKLNKVPRLSGQPDEVIDLEKSPEKPGAVKLISRFMKHITLKPKVKVQEDVVVAISEVNENGEIVNIKEEKLEIKRKEDSLKIKVGDTSKPGETRMKLKATLRNKIAQSREQQFAKRLEEFKLNEEEIFGEDEKLDYEEEAEELTATESESDSEIEDDVIIKDVVKEKNPFADEEAEESENDEEVIDKDEGSDADEYSDAPSVDLASLVDKDEVLPVLEADLVGDGSQRNNDLMALCSGGFTSQPFNLNDLEKNDLSFTQLHTNAKDEDTSFSHARINGEQTSPLNDIDKNTNDKIASDEEESDEEITIKKKKKSKLTFSDDEDDADGENDDDEDENPASPDESENSEQEDIANIDIDNEEIVLSGEDEEDAVEFVEDEEEADYTKVTKKAAKRFLEAEAELSGSEWGSADEDELELDVMEREEGDEDVINQRKVRSELEKIHMKELIDEDKREIRALQELFLEDGELHSDGPKRQRQFRWYNQDGDNENGSFLTNIDGEFRDNGEEDEEDESWRKTRLERENFLRNLKNDDNEISDENVKFLKFAKKTVPKPLPKPPQTKFTSPDPRKQFSLVSRRGSFLSRGEKLLSKLAEITNVSSENPIGNVRGQRNMVFAVVSPPKEEPKEMPLKRKSSSSYPVGPTKKLKFSPPPNRPGSSLFEKLKMVD</sequence>
<feature type="compositionally biased region" description="Basic and acidic residues" evidence="4">
    <location>
        <begin position="192"/>
        <end position="202"/>
    </location>
</feature>
<feature type="compositionally biased region" description="Basic and acidic residues" evidence="4">
    <location>
        <begin position="43"/>
        <end position="64"/>
    </location>
</feature>
<feature type="compositionally biased region" description="Acidic residues" evidence="4">
    <location>
        <begin position="780"/>
        <end position="830"/>
    </location>
</feature>
<feature type="region of interest" description="Disordered" evidence="4">
    <location>
        <begin position="727"/>
        <end position="830"/>
    </location>
</feature>
<protein>
    <recommendedName>
        <fullName evidence="7">Claspin</fullName>
    </recommendedName>
</protein>
<feature type="compositionally biased region" description="Basic residues" evidence="4">
    <location>
        <begin position="169"/>
        <end position="189"/>
    </location>
</feature>
<dbReference type="GO" id="GO:0005634">
    <property type="term" value="C:nucleus"/>
    <property type="evidence" value="ECO:0007669"/>
    <property type="project" value="UniProtKB-SubCell"/>
</dbReference>
<dbReference type="InterPro" id="IPR024146">
    <property type="entry name" value="Claspin"/>
</dbReference>